<proteinExistence type="predicted"/>
<feature type="region of interest" description="Disordered" evidence="1">
    <location>
        <begin position="80"/>
        <end position="103"/>
    </location>
</feature>
<feature type="compositionally biased region" description="Gly residues" evidence="1">
    <location>
        <begin position="85"/>
        <end position="103"/>
    </location>
</feature>
<feature type="compositionally biased region" description="Basic residues" evidence="1">
    <location>
        <begin position="25"/>
        <end position="35"/>
    </location>
</feature>
<protein>
    <submittedName>
        <fullName evidence="2">Uncharacterized protein</fullName>
    </submittedName>
</protein>
<evidence type="ECO:0000313" key="3">
    <source>
        <dbReference type="Proteomes" id="UP000254425"/>
    </source>
</evidence>
<feature type="region of interest" description="Disordered" evidence="1">
    <location>
        <begin position="1"/>
        <end position="45"/>
    </location>
</feature>
<evidence type="ECO:0000256" key="1">
    <source>
        <dbReference type="SAM" id="MobiDB-lite"/>
    </source>
</evidence>
<dbReference type="Proteomes" id="UP000254425">
    <property type="component" value="Chromosome"/>
</dbReference>
<evidence type="ECO:0000313" key="2">
    <source>
        <dbReference type="EMBL" id="AXK34087.1"/>
    </source>
</evidence>
<dbReference type="KEGG" id="sarm:DVA86_16910"/>
<feature type="compositionally biased region" description="Basic and acidic residues" evidence="1">
    <location>
        <begin position="36"/>
        <end position="45"/>
    </location>
</feature>
<sequence>MPNRPRNGRGPGDRAAPGRTQGGTGRRRQHAHGNPRRLDPRRPARDFALANRLRTEGTRHLYEAAEAAGVRRVVAQGLAYAHDPGGTGSGTGEGGPGGELGGLGGLAGLGELAGEDAPLWLRPPKQFVTVLGSSAAGAPCSPSPTPTTPPPW</sequence>
<accession>A0A345XR21</accession>
<reference evidence="2 3" key="1">
    <citation type="submission" date="2018-07" db="EMBL/GenBank/DDBJ databases">
        <title>Draft genome of the type strain Streptomyces armeniacus ATCC 15676.</title>
        <authorList>
            <person name="Labana P."/>
            <person name="Gosse J.T."/>
            <person name="Boddy C.N."/>
        </authorList>
    </citation>
    <scope>NUCLEOTIDE SEQUENCE [LARGE SCALE GENOMIC DNA]</scope>
    <source>
        <strain evidence="2 3">ATCC 15676</strain>
    </source>
</reference>
<gene>
    <name evidence="2" type="ORF">DVA86_16910</name>
</gene>
<name>A0A345XR21_9ACTN</name>
<dbReference type="RefSeq" id="WP_208879328.1">
    <property type="nucleotide sequence ID" value="NZ_CP031320.1"/>
</dbReference>
<dbReference type="EMBL" id="CP031320">
    <property type="protein sequence ID" value="AXK34087.1"/>
    <property type="molecule type" value="Genomic_DNA"/>
</dbReference>
<organism evidence="2 3">
    <name type="scientific">Streptomyces armeniacus</name>
    <dbReference type="NCBI Taxonomy" id="83291"/>
    <lineage>
        <taxon>Bacteria</taxon>
        <taxon>Bacillati</taxon>
        <taxon>Actinomycetota</taxon>
        <taxon>Actinomycetes</taxon>
        <taxon>Kitasatosporales</taxon>
        <taxon>Streptomycetaceae</taxon>
        <taxon>Streptomyces</taxon>
    </lineage>
</organism>
<keyword evidence="3" id="KW-1185">Reference proteome</keyword>
<dbReference type="AlphaFoldDB" id="A0A345XR21"/>